<feature type="transmembrane region" description="Helical" evidence="6">
    <location>
        <begin position="408"/>
        <end position="428"/>
    </location>
</feature>
<evidence type="ECO:0000313" key="8">
    <source>
        <dbReference type="Proteomes" id="UP000636479"/>
    </source>
</evidence>
<keyword evidence="4 6" id="KW-0472">Membrane</keyword>
<feature type="transmembrane region" description="Helical" evidence="6">
    <location>
        <begin position="325"/>
        <end position="349"/>
    </location>
</feature>
<comment type="subcellular location">
    <subcellularLocation>
        <location evidence="1">Membrane</location>
        <topology evidence="1">Multi-pass membrane protein</topology>
    </subcellularLocation>
</comment>
<evidence type="ECO:0000256" key="5">
    <source>
        <dbReference type="SAM" id="MobiDB-lite"/>
    </source>
</evidence>
<dbReference type="SUPFAM" id="SSF103473">
    <property type="entry name" value="MFS general substrate transporter"/>
    <property type="match status" value="1"/>
</dbReference>
<evidence type="ECO:0000256" key="2">
    <source>
        <dbReference type="ARBA" id="ARBA00022692"/>
    </source>
</evidence>
<dbReference type="AlphaFoldDB" id="A0A8H6T397"/>
<dbReference type="PANTHER" id="PTHR23502:SF22">
    <property type="entry name" value="MAJOR FACILITATOR SUPERFAMILY (MFS) PROFILE DOMAIN-CONTAINING PROTEIN"/>
    <property type="match status" value="1"/>
</dbReference>
<feature type="region of interest" description="Disordered" evidence="5">
    <location>
        <begin position="1"/>
        <end position="27"/>
    </location>
</feature>
<feature type="transmembrane region" description="Helical" evidence="6">
    <location>
        <begin position="159"/>
        <end position="177"/>
    </location>
</feature>
<feature type="transmembrane region" description="Helical" evidence="6">
    <location>
        <begin position="218"/>
        <end position="241"/>
    </location>
</feature>
<evidence type="ECO:0000256" key="6">
    <source>
        <dbReference type="SAM" id="Phobius"/>
    </source>
</evidence>
<dbReference type="EMBL" id="JACAZF010000003">
    <property type="protein sequence ID" value="KAF7310193.1"/>
    <property type="molecule type" value="Genomic_DNA"/>
</dbReference>
<dbReference type="InterPro" id="IPR011701">
    <property type="entry name" value="MFS"/>
</dbReference>
<dbReference type="OrthoDB" id="2533084at2759"/>
<feature type="transmembrane region" description="Helical" evidence="6">
    <location>
        <begin position="434"/>
        <end position="459"/>
    </location>
</feature>
<feature type="transmembrane region" description="Helical" evidence="6">
    <location>
        <begin position="93"/>
        <end position="118"/>
    </location>
</feature>
<name>A0A8H6T397_9AGAR</name>
<dbReference type="GeneID" id="59343274"/>
<feature type="transmembrane region" description="Helical" evidence="6">
    <location>
        <begin position="498"/>
        <end position="520"/>
    </location>
</feature>
<evidence type="ECO:0000256" key="1">
    <source>
        <dbReference type="ARBA" id="ARBA00004141"/>
    </source>
</evidence>
<dbReference type="GO" id="GO:0022857">
    <property type="term" value="F:transmembrane transporter activity"/>
    <property type="evidence" value="ECO:0007669"/>
    <property type="project" value="InterPro"/>
</dbReference>
<dbReference type="Gene3D" id="1.20.1250.20">
    <property type="entry name" value="MFS general substrate transporter like domains"/>
    <property type="match status" value="1"/>
</dbReference>
<feature type="transmembrane region" description="Helical" evidence="6">
    <location>
        <begin position="133"/>
        <end position="152"/>
    </location>
</feature>
<comment type="caution">
    <text evidence="7">The sequence shown here is derived from an EMBL/GenBank/DDBJ whole genome shotgun (WGS) entry which is preliminary data.</text>
</comment>
<dbReference type="InterPro" id="IPR036259">
    <property type="entry name" value="MFS_trans_sf"/>
</dbReference>
<dbReference type="GO" id="GO:0005886">
    <property type="term" value="C:plasma membrane"/>
    <property type="evidence" value="ECO:0007669"/>
    <property type="project" value="TreeGrafter"/>
</dbReference>
<feature type="transmembrane region" description="Helical" evidence="6">
    <location>
        <begin position="369"/>
        <end position="387"/>
    </location>
</feature>
<protein>
    <submittedName>
        <fullName evidence="7">Efflux pump rdc3</fullName>
    </submittedName>
</protein>
<gene>
    <name evidence="7" type="ORF">MIND_00392900</name>
</gene>
<feature type="compositionally biased region" description="Basic and acidic residues" evidence="5">
    <location>
        <begin position="12"/>
        <end position="27"/>
    </location>
</feature>
<dbReference type="PANTHER" id="PTHR23502">
    <property type="entry name" value="MAJOR FACILITATOR SUPERFAMILY"/>
    <property type="match status" value="1"/>
</dbReference>
<organism evidence="7 8">
    <name type="scientific">Mycena indigotica</name>
    <dbReference type="NCBI Taxonomy" id="2126181"/>
    <lineage>
        <taxon>Eukaryota</taxon>
        <taxon>Fungi</taxon>
        <taxon>Dikarya</taxon>
        <taxon>Basidiomycota</taxon>
        <taxon>Agaricomycotina</taxon>
        <taxon>Agaricomycetes</taxon>
        <taxon>Agaricomycetidae</taxon>
        <taxon>Agaricales</taxon>
        <taxon>Marasmiineae</taxon>
        <taxon>Mycenaceae</taxon>
        <taxon>Mycena</taxon>
    </lineage>
</organism>
<reference evidence="7" key="1">
    <citation type="submission" date="2020-05" db="EMBL/GenBank/DDBJ databases">
        <title>Mycena genomes resolve the evolution of fungal bioluminescence.</title>
        <authorList>
            <person name="Tsai I.J."/>
        </authorList>
    </citation>
    <scope>NUCLEOTIDE SEQUENCE</scope>
    <source>
        <strain evidence="7">171206Taipei</strain>
    </source>
</reference>
<feature type="transmembrane region" description="Helical" evidence="6">
    <location>
        <begin position="471"/>
        <end position="492"/>
    </location>
</feature>
<feature type="transmembrane region" description="Helical" evidence="6">
    <location>
        <begin position="247"/>
        <end position="267"/>
    </location>
</feature>
<sequence length="584" mass="64513">MSNKAIGAASSKDGHPDKRPGQQTRGEWDLVSYHERNAGRLVMDPREAEEAFGTEVARKLKLSADGGTILWPQPTNDPEDPQNWTERRKTTQLVIITLASCIPDFVGSIGVATVFALADEYDTTPNHVNELSANWSIFLLGWGGFAAVIVVRRWGRLPVLFYSQLVAFAFLIASTLAPSLRVFAATRCIASFFSTAAQITGLYTVTDMYPLHLQCRKLNIWTAGFIISPFLSPFFLGFLVAHANFRWAFAVGCFISLTVLAMTMLLAEETMYDRRAHHPVSKTSSKLRYRIESLLGVTGMKLARHRPSWGECVISPLRVVWRPQALLVMLYGGIEFGLSIGMTITNAIFLGTPRPTGFGFNQTAISSSYATPIVATILGEIIGRYGNDYFLAVGIRTKDGIHFAETRLWMCYVSLPLYLTGFLLQGYGFHALNLAAVIMGWGIAQTAIMLNTTAIYAYLEDCFPAHQGEVSALFNFFRTISGFAVVYFQAAWLTRRGAMEVFGCEAAIVGVIFVLVVPLLQVKGAAWRVRFRLKATPLQPRDTSSAVQEGRPDIPELDMYSKEEEVLVTVVDAETGSPTGMCQL</sequence>
<keyword evidence="3 6" id="KW-1133">Transmembrane helix</keyword>
<keyword evidence="8" id="KW-1185">Reference proteome</keyword>
<dbReference type="RefSeq" id="XP_037223643.1">
    <property type="nucleotide sequence ID" value="XM_037360758.1"/>
</dbReference>
<dbReference type="Pfam" id="PF07690">
    <property type="entry name" value="MFS_1"/>
    <property type="match status" value="1"/>
</dbReference>
<evidence type="ECO:0000256" key="3">
    <source>
        <dbReference type="ARBA" id="ARBA00022989"/>
    </source>
</evidence>
<proteinExistence type="predicted"/>
<evidence type="ECO:0000313" key="7">
    <source>
        <dbReference type="EMBL" id="KAF7310193.1"/>
    </source>
</evidence>
<feature type="transmembrane region" description="Helical" evidence="6">
    <location>
        <begin position="183"/>
        <end position="206"/>
    </location>
</feature>
<keyword evidence="2 6" id="KW-0812">Transmembrane</keyword>
<evidence type="ECO:0000256" key="4">
    <source>
        <dbReference type="ARBA" id="ARBA00023136"/>
    </source>
</evidence>
<dbReference type="Proteomes" id="UP000636479">
    <property type="component" value="Unassembled WGS sequence"/>
</dbReference>
<accession>A0A8H6T397</accession>